<dbReference type="InterPro" id="IPR051906">
    <property type="entry name" value="TolC-like"/>
</dbReference>
<proteinExistence type="inferred from homology"/>
<dbReference type="GO" id="GO:0015288">
    <property type="term" value="F:porin activity"/>
    <property type="evidence" value="ECO:0007669"/>
    <property type="project" value="TreeGrafter"/>
</dbReference>
<evidence type="ECO:0000313" key="12">
    <source>
        <dbReference type="Proteomes" id="UP001107960"/>
    </source>
</evidence>
<dbReference type="GO" id="GO:0015562">
    <property type="term" value="F:efflux transmembrane transporter activity"/>
    <property type="evidence" value="ECO:0007669"/>
    <property type="project" value="InterPro"/>
</dbReference>
<dbReference type="Proteomes" id="UP001107960">
    <property type="component" value="Unassembled WGS sequence"/>
</dbReference>
<feature type="coiled-coil region" evidence="8">
    <location>
        <begin position="353"/>
        <end position="380"/>
    </location>
</feature>
<dbReference type="GO" id="GO:1990281">
    <property type="term" value="C:efflux pump complex"/>
    <property type="evidence" value="ECO:0007669"/>
    <property type="project" value="TreeGrafter"/>
</dbReference>
<sequence>MRIYISGVFLVLALSHLSAQKSLDLKDCIDYGLVNHRSVKIKNNEVGIAVAEKKEVRAGYLPSVALNASVDNNLKVQEQIIPAGLLGDTDVRVAFTKQFSTTGSLQLDQKVYDQALIISLKTGKYNIEKANKNTVLNDEEVIYNITSSYYQILVYNQQYEFLNDNSTIYKEQIRIAQLQVDKGVLAEVELYKIKVNYNNNLSQVRLCEKNIANSTNQLKNSMGYPIDEEISIINEKITDELETSDENPFVAGNRTDYQIAEIDMKIQEMDYKKIKAGYLPVLSVYGKYGGTGFGDTVGQSFNSIADFSSIGVKLSMPIFDGFSRRSQLQQSKLKYDNASETLKLNESQFRMESENAKIKLEQARTSIDEESENIKLAKEVMSITDLQYTKGIIDMTEWLNAQTSLKESQNNYLNSIVDLYVAKIDLEKANGTIKNFYSNLK</sequence>
<protein>
    <submittedName>
        <fullName evidence="10">TolC family protein</fullName>
    </submittedName>
</protein>
<name>A0A9Q3UT08_9FLAO</name>
<evidence type="ECO:0000313" key="9">
    <source>
        <dbReference type="EMBL" id="MBD3906092.1"/>
    </source>
</evidence>
<keyword evidence="3" id="KW-0813">Transport</keyword>
<gene>
    <name evidence="9" type="ORF">IEW27_16010</name>
    <name evidence="10" type="ORF">LNP80_01705</name>
</gene>
<keyword evidence="7" id="KW-0998">Cell outer membrane</keyword>
<dbReference type="Proteomes" id="UP000603715">
    <property type="component" value="Unassembled WGS sequence"/>
</dbReference>
<evidence type="ECO:0000256" key="6">
    <source>
        <dbReference type="ARBA" id="ARBA00023136"/>
    </source>
</evidence>
<dbReference type="SUPFAM" id="SSF56954">
    <property type="entry name" value="Outer membrane efflux proteins (OEP)"/>
    <property type="match status" value="1"/>
</dbReference>
<keyword evidence="6" id="KW-0472">Membrane</keyword>
<reference evidence="11" key="2">
    <citation type="submission" date="2023-07" db="EMBL/GenBank/DDBJ databases">
        <title>Description of novel Chryseobacterium sp. strain C-2.</title>
        <authorList>
            <person name="Saticioglu I.B."/>
        </authorList>
    </citation>
    <scope>NUCLEOTIDE SEQUENCE [LARGE SCALE GENOMIC DNA]</scope>
    <source>
        <strain evidence="11">C-2</strain>
    </source>
</reference>
<evidence type="ECO:0000256" key="3">
    <source>
        <dbReference type="ARBA" id="ARBA00022448"/>
    </source>
</evidence>
<evidence type="ECO:0000256" key="5">
    <source>
        <dbReference type="ARBA" id="ARBA00022692"/>
    </source>
</evidence>
<comment type="subcellular location">
    <subcellularLocation>
        <location evidence="1">Cell outer membrane</location>
    </subcellularLocation>
</comment>
<accession>A0A9Q3UT08</accession>
<keyword evidence="5" id="KW-0812">Transmembrane</keyword>
<reference evidence="9" key="3">
    <citation type="submission" date="2024-05" db="EMBL/GenBank/DDBJ databases">
        <title>Description of novel Chryseobacterium sp. strain C-2.</title>
        <authorList>
            <person name="Saticioglu I.B."/>
        </authorList>
    </citation>
    <scope>NUCLEOTIDE SEQUENCE</scope>
    <source>
        <strain evidence="9">C-2</strain>
    </source>
</reference>
<dbReference type="Gene3D" id="1.20.1600.10">
    <property type="entry name" value="Outer membrane efflux proteins (OEP)"/>
    <property type="match status" value="1"/>
</dbReference>
<dbReference type="EMBL" id="JAJJML010000001">
    <property type="protein sequence ID" value="MCC9032971.1"/>
    <property type="molecule type" value="Genomic_DNA"/>
</dbReference>
<organism evidence="10 12">
    <name type="scientific">Chryseobacterium muglaense</name>
    <dbReference type="NCBI Taxonomy" id="2893752"/>
    <lineage>
        <taxon>Bacteria</taxon>
        <taxon>Pseudomonadati</taxon>
        <taxon>Bacteroidota</taxon>
        <taxon>Flavobacteriia</taxon>
        <taxon>Flavobacteriales</taxon>
        <taxon>Weeksellaceae</taxon>
        <taxon>Chryseobacterium group</taxon>
        <taxon>Chryseobacterium</taxon>
    </lineage>
</organism>
<dbReference type="EMBL" id="JACXXP010000024">
    <property type="protein sequence ID" value="MBD3906092.1"/>
    <property type="molecule type" value="Genomic_DNA"/>
</dbReference>
<comment type="similarity">
    <text evidence="2">Belongs to the outer membrane factor (OMF) (TC 1.B.17) family.</text>
</comment>
<evidence type="ECO:0000256" key="1">
    <source>
        <dbReference type="ARBA" id="ARBA00004442"/>
    </source>
</evidence>
<comment type="caution">
    <text evidence="10">The sequence shown here is derived from an EMBL/GenBank/DDBJ whole genome shotgun (WGS) entry which is preliminary data.</text>
</comment>
<evidence type="ECO:0000256" key="4">
    <source>
        <dbReference type="ARBA" id="ARBA00022452"/>
    </source>
</evidence>
<dbReference type="PANTHER" id="PTHR30026">
    <property type="entry name" value="OUTER MEMBRANE PROTEIN TOLC"/>
    <property type="match status" value="1"/>
</dbReference>
<evidence type="ECO:0000256" key="7">
    <source>
        <dbReference type="ARBA" id="ARBA00023237"/>
    </source>
</evidence>
<evidence type="ECO:0000313" key="10">
    <source>
        <dbReference type="EMBL" id="MCC9032971.1"/>
    </source>
</evidence>
<evidence type="ECO:0000256" key="8">
    <source>
        <dbReference type="SAM" id="Coils"/>
    </source>
</evidence>
<dbReference type="Pfam" id="PF02321">
    <property type="entry name" value="OEP"/>
    <property type="match status" value="1"/>
</dbReference>
<dbReference type="AlphaFoldDB" id="A0A9Q3UT08"/>
<keyword evidence="11" id="KW-1185">Reference proteome</keyword>
<dbReference type="InterPro" id="IPR003423">
    <property type="entry name" value="OMP_efflux"/>
</dbReference>
<keyword evidence="8" id="KW-0175">Coiled coil</keyword>
<evidence type="ECO:0000256" key="2">
    <source>
        <dbReference type="ARBA" id="ARBA00007613"/>
    </source>
</evidence>
<dbReference type="PANTHER" id="PTHR30026:SF20">
    <property type="entry name" value="OUTER MEMBRANE PROTEIN TOLC"/>
    <property type="match status" value="1"/>
</dbReference>
<reference evidence="10" key="1">
    <citation type="submission" date="2021-11" db="EMBL/GenBank/DDBJ databases">
        <title>Description of novel Chryseobacterium species.</title>
        <authorList>
            <person name="Saticioglu I.B."/>
            <person name="Ay H."/>
            <person name="Altun S."/>
            <person name="Duman M."/>
        </authorList>
    </citation>
    <scope>NUCLEOTIDE SEQUENCE</scope>
    <source>
        <strain evidence="10">C-39</strain>
    </source>
</reference>
<dbReference type="RefSeq" id="WP_191180516.1">
    <property type="nucleotide sequence ID" value="NZ_JACXXP010000024.1"/>
</dbReference>
<evidence type="ECO:0000313" key="11">
    <source>
        <dbReference type="Proteomes" id="UP000603715"/>
    </source>
</evidence>
<dbReference type="GO" id="GO:0009279">
    <property type="term" value="C:cell outer membrane"/>
    <property type="evidence" value="ECO:0007669"/>
    <property type="project" value="UniProtKB-SubCell"/>
</dbReference>
<keyword evidence="4" id="KW-1134">Transmembrane beta strand</keyword>